<protein>
    <recommendedName>
        <fullName evidence="4">Folate family ECF transporter S component</fullName>
    </recommendedName>
</protein>
<dbReference type="PATRIC" id="fig|999408.3.peg.1510"/>
<reference evidence="2 3" key="1">
    <citation type="submission" date="2013-01" db="EMBL/GenBank/DDBJ databases">
        <title>The Genome Sequence of Clostridium clostridioforme 90A8.</title>
        <authorList>
            <consortium name="The Broad Institute Genome Sequencing Platform"/>
            <person name="Earl A."/>
            <person name="Ward D."/>
            <person name="Feldgarden M."/>
            <person name="Gevers D."/>
            <person name="Courvalin P."/>
            <person name="Lambert T."/>
            <person name="Walker B."/>
            <person name="Young S.K."/>
            <person name="Zeng Q."/>
            <person name="Gargeya S."/>
            <person name="Fitzgerald M."/>
            <person name="Haas B."/>
            <person name="Abouelleil A."/>
            <person name="Alvarado L."/>
            <person name="Arachchi H.M."/>
            <person name="Berlin A.M."/>
            <person name="Chapman S.B."/>
            <person name="Dewar J."/>
            <person name="Goldberg J."/>
            <person name="Griggs A."/>
            <person name="Gujja S."/>
            <person name="Hansen M."/>
            <person name="Howarth C."/>
            <person name="Imamovic A."/>
            <person name="Larimer J."/>
            <person name="McCowan C."/>
            <person name="Murphy C."/>
            <person name="Neiman D."/>
            <person name="Pearson M."/>
            <person name="Priest M."/>
            <person name="Roberts A."/>
            <person name="Saif S."/>
            <person name="Shea T."/>
            <person name="Sisk P."/>
            <person name="Sykes S."/>
            <person name="Wortman J."/>
            <person name="Nusbaum C."/>
            <person name="Birren B."/>
        </authorList>
    </citation>
    <scope>NUCLEOTIDE SEQUENCE [LARGE SCALE GENOMIC DNA]</scope>
    <source>
        <strain evidence="2 3">90A8</strain>
    </source>
</reference>
<evidence type="ECO:0000256" key="1">
    <source>
        <dbReference type="SAM" id="Phobius"/>
    </source>
</evidence>
<dbReference type="Proteomes" id="UP000013085">
    <property type="component" value="Unassembled WGS sequence"/>
</dbReference>
<dbReference type="AlphaFoldDB" id="A0A0E2HE75"/>
<gene>
    <name evidence="2" type="ORF">HMPREF1090_01395</name>
</gene>
<dbReference type="Pfam" id="PF12822">
    <property type="entry name" value="ECF_trnsprt"/>
    <property type="match status" value="1"/>
</dbReference>
<evidence type="ECO:0000313" key="2">
    <source>
        <dbReference type="EMBL" id="ENZ17846.1"/>
    </source>
</evidence>
<dbReference type="HOGENOM" id="CLU_098232_0_1_9"/>
<dbReference type="InterPro" id="IPR030949">
    <property type="entry name" value="ECF_S_folate_fam"/>
</dbReference>
<evidence type="ECO:0000313" key="3">
    <source>
        <dbReference type="Proteomes" id="UP000013085"/>
    </source>
</evidence>
<dbReference type="InterPro" id="IPR024529">
    <property type="entry name" value="ECF_trnsprt_substrate-spec"/>
</dbReference>
<feature type="transmembrane region" description="Helical" evidence="1">
    <location>
        <begin position="57"/>
        <end position="80"/>
    </location>
</feature>
<sequence>MKKLAELFGSSSRELKSVRTITVCAMLAAAAIILVNFRIELTNTQRIGFSGIPNQLVAYLFGPAVSCLFAGALDIIKYLIKPVGAFFPGLTLVTMLAGLIYGFFFYKKPLKLTRVLAAHFLVCLVCNVILNTLCLSILYGQAFMLLLPPRVIQNIVKWPIDSFIFFNVAKMLEMSGVFRAVRGSRAAVQR</sequence>
<dbReference type="RefSeq" id="WP_002584432.1">
    <property type="nucleotide sequence ID" value="NZ_KB851009.1"/>
</dbReference>
<accession>A0A0E2HE75</accession>
<keyword evidence="1" id="KW-0472">Membrane</keyword>
<evidence type="ECO:0008006" key="4">
    <source>
        <dbReference type="Google" id="ProtNLM"/>
    </source>
</evidence>
<dbReference type="EMBL" id="AGYR01000012">
    <property type="protein sequence ID" value="ENZ17846.1"/>
    <property type="molecule type" value="Genomic_DNA"/>
</dbReference>
<dbReference type="GO" id="GO:0022857">
    <property type="term" value="F:transmembrane transporter activity"/>
    <property type="evidence" value="ECO:0007669"/>
    <property type="project" value="InterPro"/>
</dbReference>
<comment type="caution">
    <text evidence="2">The sequence shown here is derived from an EMBL/GenBank/DDBJ whole genome shotgun (WGS) entry which is preliminary data.</text>
</comment>
<keyword evidence="1" id="KW-1133">Transmembrane helix</keyword>
<name>A0A0E2HE75_9FIRM</name>
<dbReference type="NCBIfam" id="TIGR04518">
    <property type="entry name" value="ECF_S_folT_fam"/>
    <property type="match status" value="1"/>
</dbReference>
<feature type="transmembrane region" description="Helical" evidence="1">
    <location>
        <begin position="86"/>
        <end position="106"/>
    </location>
</feature>
<keyword evidence="1" id="KW-0812">Transmembrane</keyword>
<feature type="transmembrane region" description="Helical" evidence="1">
    <location>
        <begin position="118"/>
        <end position="142"/>
    </location>
</feature>
<organism evidence="2 3">
    <name type="scientific">[Clostridium] clostridioforme 90A8</name>
    <dbReference type="NCBI Taxonomy" id="999408"/>
    <lineage>
        <taxon>Bacteria</taxon>
        <taxon>Bacillati</taxon>
        <taxon>Bacillota</taxon>
        <taxon>Clostridia</taxon>
        <taxon>Lachnospirales</taxon>
        <taxon>Lachnospiraceae</taxon>
        <taxon>Enterocloster</taxon>
    </lineage>
</organism>
<dbReference type="Gene3D" id="1.10.1760.20">
    <property type="match status" value="1"/>
</dbReference>
<dbReference type="GeneID" id="57961120"/>
<proteinExistence type="predicted"/>
<feature type="transmembrane region" description="Helical" evidence="1">
    <location>
        <begin position="20"/>
        <end position="37"/>
    </location>
</feature>